<evidence type="ECO:0000256" key="3">
    <source>
        <dbReference type="ARBA" id="ARBA00022982"/>
    </source>
</evidence>
<evidence type="ECO:0000256" key="5">
    <source>
        <dbReference type="ARBA" id="ARBA00023284"/>
    </source>
</evidence>
<accession>A0AA48KFG8</accession>
<evidence type="ECO:0000259" key="10">
    <source>
        <dbReference type="PROSITE" id="PS51352"/>
    </source>
</evidence>
<dbReference type="GO" id="GO:0015035">
    <property type="term" value="F:protein-disulfide reductase activity"/>
    <property type="evidence" value="ECO:0007669"/>
    <property type="project" value="UniProtKB-UniRule"/>
</dbReference>
<dbReference type="GO" id="GO:0005829">
    <property type="term" value="C:cytosol"/>
    <property type="evidence" value="ECO:0007669"/>
    <property type="project" value="TreeGrafter"/>
</dbReference>
<protein>
    <recommendedName>
        <fullName evidence="6 7">Thioredoxin</fullName>
    </recommendedName>
</protein>
<dbReference type="PRINTS" id="PR00421">
    <property type="entry name" value="THIOREDOXIN"/>
</dbReference>
<keyword evidence="3" id="KW-0249">Electron transport</keyword>
<evidence type="ECO:0000256" key="7">
    <source>
        <dbReference type="PIRNR" id="PIRNR000077"/>
    </source>
</evidence>
<name>A0AA48KFG8_9BACT</name>
<dbReference type="NCBIfam" id="TIGR01068">
    <property type="entry name" value="thioredoxin"/>
    <property type="match status" value="1"/>
</dbReference>
<feature type="site" description="Contributes to redox potential value" evidence="8">
    <location>
        <position position="31"/>
    </location>
</feature>
<proteinExistence type="inferred from homology"/>
<dbReference type="Pfam" id="PF00085">
    <property type="entry name" value="Thioredoxin"/>
    <property type="match status" value="1"/>
</dbReference>
<dbReference type="EMBL" id="AP027081">
    <property type="protein sequence ID" value="BDU76448.1"/>
    <property type="molecule type" value="Genomic_DNA"/>
</dbReference>
<dbReference type="InterPro" id="IPR017937">
    <property type="entry name" value="Thioredoxin_CS"/>
</dbReference>
<evidence type="ECO:0000313" key="12">
    <source>
        <dbReference type="Proteomes" id="UP001228113"/>
    </source>
</evidence>
<dbReference type="PIRSF" id="PIRSF000077">
    <property type="entry name" value="Thioredoxin"/>
    <property type="match status" value="1"/>
</dbReference>
<feature type="active site" description="Nucleophile" evidence="8">
    <location>
        <position position="30"/>
    </location>
</feature>
<dbReference type="InterPro" id="IPR005746">
    <property type="entry name" value="Thioredoxin"/>
</dbReference>
<evidence type="ECO:0000313" key="11">
    <source>
        <dbReference type="EMBL" id="BDU76448.1"/>
    </source>
</evidence>
<feature type="site" description="Deprotonates C-terminal active site Cys" evidence="8">
    <location>
        <position position="24"/>
    </location>
</feature>
<evidence type="ECO:0000256" key="8">
    <source>
        <dbReference type="PIRSR" id="PIRSR000077-1"/>
    </source>
</evidence>
<evidence type="ECO:0000256" key="6">
    <source>
        <dbReference type="NCBIfam" id="TIGR01068"/>
    </source>
</evidence>
<organism evidence="11 12">
    <name type="scientific">Mesoterricola sediminis</name>
    <dbReference type="NCBI Taxonomy" id="2927980"/>
    <lineage>
        <taxon>Bacteria</taxon>
        <taxon>Pseudomonadati</taxon>
        <taxon>Acidobacteriota</taxon>
        <taxon>Holophagae</taxon>
        <taxon>Holophagales</taxon>
        <taxon>Holophagaceae</taxon>
        <taxon>Mesoterricola</taxon>
    </lineage>
</organism>
<comment type="similarity">
    <text evidence="1 7">Belongs to the thioredoxin family.</text>
</comment>
<feature type="active site" description="Nucleophile" evidence="8">
    <location>
        <position position="33"/>
    </location>
</feature>
<evidence type="ECO:0000256" key="2">
    <source>
        <dbReference type="ARBA" id="ARBA00022448"/>
    </source>
</evidence>
<dbReference type="Gene3D" id="3.40.30.10">
    <property type="entry name" value="Glutaredoxin"/>
    <property type="match status" value="1"/>
</dbReference>
<dbReference type="SUPFAM" id="SSF52833">
    <property type="entry name" value="Thioredoxin-like"/>
    <property type="match status" value="1"/>
</dbReference>
<gene>
    <name evidence="11" type="ORF">METESE_14060</name>
</gene>
<dbReference type="GO" id="GO:0045454">
    <property type="term" value="P:cell redox homeostasis"/>
    <property type="evidence" value="ECO:0007669"/>
    <property type="project" value="TreeGrafter"/>
</dbReference>
<feature type="site" description="Contributes to redox potential value" evidence="8">
    <location>
        <position position="32"/>
    </location>
</feature>
<keyword evidence="12" id="KW-1185">Reference proteome</keyword>
<dbReference type="PANTHER" id="PTHR45663:SF11">
    <property type="entry name" value="GEO12009P1"/>
    <property type="match status" value="1"/>
</dbReference>
<dbReference type="PROSITE" id="PS51352">
    <property type="entry name" value="THIOREDOXIN_2"/>
    <property type="match status" value="1"/>
</dbReference>
<evidence type="ECO:0000256" key="1">
    <source>
        <dbReference type="ARBA" id="ARBA00008987"/>
    </source>
</evidence>
<dbReference type="AlphaFoldDB" id="A0AA48KFG8"/>
<dbReference type="FunFam" id="3.40.30.10:FF:000001">
    <property type="entry name" value="Thioredoxin"/>
    <property type="match status" value="1"/>
</dbReference>
<dbReference type="PANTHER" id="PTHR45663">
    <property type="entry name" value="GEO12009P1"/>
    <property type="match status" value="1"/>
</dbReference>
<dbReference type="RefSeq" id="WP_243333674.1">
    <property type="nucleotide sequence ID" value="NZ_AP027081.1"/>
</dbReference>
<dbReference type="Proteomes" id="UP001228113">
    <property type="component" value="Chromosome"/>
</dbReference>
<sequence length="106" mass="11012">MSKLAEITDAGFREATAQGCVLVDFWAPWCGPCKALSPVLETAAAEFGDKVRIVKMDIDANPDTATDLGIMSIPALVLFRDGQVAARTGNPGGLSGVKAFLTASLA</sequence>
<feature type="domain" description="Thioredoxin" evidence="10">
    <location>
        <begin position="1"/>
        <end position="106"/>
    </location>
</feature>
<dbReference type="PROSITE" id="PS00194">
    <property type="entry name" value="THIOREDOXIN_1"/>
    <property type="match status" value="1"/>
</dbReference>
<evidence type="ECO:0000256" key="9">
    <source>
        <dbReference type="PIRSR" id="PIRSR000077-4"/>
    </source>
</evidence>
<keyword evidence="5 9" id="KW-0676">Redox-active center</keyword>
<keyword evidence="4 9" id="KW-1015">Disulfide bond</keyword>
<dbReference type="InterPro" id="IPR013766">
    <property type="entry name" value="Thioredoxin_domain"/>
</dbReference>
<dbReference type="KEGG" id="msea:METESE_14060"/>
<reference evidence="11" key="1">
    <citation type="journal article" date="2023" name="Int. J. Syst. Evol. Microbiol.">
        <title>Mesoterricola silvestris gen. nov., sp. nov., Mesoterricola sediminis sp. nov., Geothrix oryzae sp. nov., Geothrix edaphica sp. nov., Geothrix rubra sp. nov., and Geothrix limicola sp. nov., six novel members of Acidobacteriota isolated from soils.</title>
        <authorList>
            <person name="Itoh H."/>
            <person name="Sugisawa Y."/>
            <person name="Mise K."/>
            <person name="Xu Z."/>
            <person name="Kuniyasu M."/>
            <person name="Ushijima N."/>
            <person name="Kawano K."/>
            <person name="Kobayashi E."/>
            <person name="Shiratori Y."/>
            <person name="Masuda Y."/>
            <person name="Senoo K."/>
        </authorList>
    </citation>
    <scope>NUCLEOTIDE SEQUENCE</scope>
    <source>
        <strain evidence="11">W786</strain>
    </source>
</reference>
<feature type="disulfide bond" description="Redox-active" evidence="9">
    <location>
        <begin position="30"/>
        <end position="33"/>
    </location>
</feature>
<evidence type="ECO:0000256" key="4">
    <source>
        <dbReference type="ARBA" id="ARBA00023157"/>
    </source>
</evidence>
<keyword evidence="2" id="KW-0813">Transport</keyword>
<dbReference type="CDD" id="cd02947">
    <property type="entry name" value="TRX_family"/>
    <property type="match status" value="1"/>
</dbReference>
<dbReference type="InterPro" id="IPR036249">
    <property type="entry name" value="Thioredoxin-like_sf"/>
</dbReference>